<feature type="domain" description="LTI65/LTI78 N-terminal" evidence="2">
    <location>
        <begin position="49"/>
        <end position="85"/>
    </location>
</feature>
<comment type="caution">
    <text evidence="3">The sequence shown here is derived from an EMBL/GenBank/DDBJ whole genome shotgun (WGS) entry which is preliminary data.</text>
</comment>
<keyword evidence="4" id="KW-1185">Reference proteome</keyword>
<evidence type="ECO:0000259" key="2">
    <source>
        <dbReference type="Pfam" id="PF23403"/>
    </source>
</evidence>
<keyword evidence="1" id="KW-0812">Transmembrane</keyword>
<feature type="transmembrane region" description="Helical" evidence="1">
    <location>
        <begin position="87"/>
        <end position="107"/>
    </location>
</feature>
<gene>
    <name evidence="3" type="primary">A09g506100.1_BraROA</name>
    <name evidence="3" type="ORF">IGI04_035301</name>
</gene>
<keyword evidence="1" id="KW-1133">Transmembrane helix</keyword>
<evidence type="ECO:0000256" key="1">
    <source>
        <dbReference type="SAM" id="Phobius"/>
    </source>
</evidence>
<sequence length="122" mass="14491">QDYFDFGKPVTLRKAVNSLAFICCSLIQRPYRTQFLTIMAGTDMSMFSRKLKEKVKKIKNVHRHGHGHEHDRGEQHIPDDHDLDRKMLTITTYILVFTVYWICVGSMRAHHIHDPMKEIRRR</sequence>
<evidence type="ECO:0000313" key="4">
    <source>
        <dbReference type="Proteomes" id="UP000823674"/>
    </source>
</evidence>
<reference evidence="3 4" key="1">
    <citation type="submission" date="2021-03" db="EMBL/GenBank/DDBJ databases">
        <authorList>
            <person name="King G.J."/>
            <person name="Bancroft I."/>
            <person name="Baten A."/>
            <person name="Bloomfield J."/>
            <person name="Borpatragohain P."/>
            <person name="He Z."/>
            <person name="Irish N."/>
            <person name="Irwin J."/>
            <person name="Liu K."/>
            <person name="Mauleon R.P."/>
            <person name="Moore J."/>
            <person name="Morris R."/>
            <person name="Ostergaard L."/>
            <person name="Wang B."/>
            <person name="Wells R."/>
        </authorList>
    </citation>
    <scope>NUCLEOTIDE SEQUENCE [LARGE SCALE GENOMIC DNA]</scope>
    <source>
        <strain evidence="3">R-o-18</strain>
        <tissue evidence="3">Leaf</tissue>
    </source>
</reference>
<name>A0ABQ7LDF5_BRACM</name>
<protein>
    <recommendedName>
        <fullName evidence="2">LTI65/LTI78 N-terminal domain-containing protein</fullName>
    </recommendedName>
</protein>
<dbReference type="Pfam" id="PF23403">
    <property type="entry name" value="LTI65_LTI78_N"/>
    <property type="match status" value="1"/>
</dbReference>
<proteinExistence type="predicted"/>
<dbReference type="InterPro" id="IPR056605">
    <property type="entry name" value="LTI65_LTI78_N"/>
</dbReference>
<keyword evidence="1" id="KW-0472">Membrane</keyword>
<dbReference type="EMBL" id="JADBGQ010000008">
    <property type="protein sequence ID" value="KAG5383831.1"/>
    <property type="molecule type" value="Genomic_DNA"/>
</dbReference>
<evidence type="ECO:0000313" key="3">
    <source>
        <dbReference type="EMBL" id="KAG5383831.1"/>
    </source>
</evidence>
<feature type="non-terminal residue" evidence="3">
    <location>
        <position position="1"/>
    </location>
</feature>
<organism evidence="3 4">
    <name type="scientific">Brassica rapa subsp. trilocularis</name>
    <dbReference type="NCBI Taxonomy" id="1813537"/>
    <lineage>
        <taxon>Eukaryota</taxon>
        <taxon>Viridiplantae</taxon>
        <taxon>Streptophyta</taxon>
        <taxon>Embryophyta</taxon>
        <taxon>Tracheophyta</taxon>
        <taxon>Spermatophyta</taxon>
        <taxon>Magnoliopsida</taxon>
        <taxon>eudicotyledons</taxon>
        <taxon>Gunneridae</taxon>
        <taxon>Pentapetalae</taxon>
        <taxon>rosids</taxon>
        <taxon>malvids</taxon>
        <taxon>Brassicales</taxon>
        <taxon>Brassicaceae</taxon>
        <taxon>Brassiceae</taxon>
        <taxon>Brassica</taxon>
    </lineage>
</organism>
<accession>A0ABQ7LDF5</accession>
<dbReference type="Proteomes" id="UP000823674">
    <property type="component" value="Chromosome A09"/>
</dbReference>